<dbReference type="InterPro" id="IPR040122">
    <property type="entry name" value="Importin_beta"/>
</dbReference>
<comment type="caution">
    <text evidence="6">The sequence shown here is derived from an EMBL/GenBank/DDBJ whole genome shotgun (WGS) entry which is preliminary data.</text>
</comment>
<keyword evidence="3" id="KW-0963">Cytoplasm</keyword>
<organism evidence="6 7">
    <name type="scientific">Tanacetum coccineum</name>
    <dbReference type="NCBI Taxonomy" id="301880"/>
    <lineage>
        <taxon>Eukaryota</taxon>
        <taxon>Viridiplantae</taxon>
        <taxon>Streptophyta</taxon>
        <taxon>Embryophyta</taxon>
        <taxon>Tracheophyta</taxon>
        <taxon>Spermatophyta</taxon>
        <taxon>Magnoliopsida</taxon>
        <taxon>eudicotyledons</taxon>
        <taxon>Gunneridae</taxon>
        <taxon>Pentapetalae</taxon>
        <taxon>asterids</taxon>
        <taxon>campanulids</taxon>
        <taxon>Asterales</taxon>
        <taxon>Asteraceae</taxon>
        <taxon>Asteroideae</taxon>
        <taxon>Anthemideae</taxon>
        <taxon>Anthemidinae</taxon>
        <taxon>Tanacetum</taxon>
    </lineage>
</organism>
<comment type="subcellular location">
    <subcellularLocation>
        <location evidence="1">Cytoplasm</location>
    </subcellularLocation>
</comment>
<gene>
    <name evidence="6" type="ORF">Tco_0975653</name>
</gene>
<name>A0ABQ5EF76_9ASTR</name>
<keyword evidence="2" id="KW-0813">Transport</keyword>
<evidence type="ECO:0000256" key="4">
    <source>
        <dbReference type="ARBA" id="ARBA00022737"/>
    </source>
</evidence>
<proteinExistence type="predicted"/>
<evidence type="ECO:0000256" key="2">
    <source>
        <dbReference type="ARBA" id="ARBA00022448"/>
    </source>
</evidence>
<dbReference type="InterPro" id="IPR016024">
    <property type="entry name" value="ARM-type_fold"/>
</dbReference>
<evidence type="ECO:0000313" key="7">
    <source>
        <dbReference type="Proteomes" id="UP001151760"/>
    </source>
</evidence>
<dbReference type="InterPro" id="IPR011989">
    <property type="entry name" value="ARM-like"/>
</dbReference>
<sequence length="418" mass="47049">MAVWIKIAYMNAVLDHDRMYQMRFKFILDFAKSPDELIGMTHEYYDDIALLKPVADFGSLEFSPVGGRTLTDFMHTRGLRMCSLGRVRDVERNLYKTFADMLAKLSRKERDTNIKPGPDLDIFIMSGPATDTVIQQEEISTYQDIEMPRHYSDPTTCQGGSNFGWVQFDKEFVVCSLDLLSGLTEGLGSEIESLVSQSNLRDLLLQCCMDDSADICQSAFSLLGDLARETISVANNACWAIGELAIKVNQAISRLVLILQHAAGLNKSLIENSSITLGRLALVCPELVSPHMEHFMQSWCISFTYTLDMLIRERYPKFIYDIFLLPYLLLRGKLFSQSESITVEDIRGVKLINSSFSAMGKGHKNAELAENSHHELLDMVYWMEIMVIQNVDQSILYGVSADVDTSYSSKSGNGLDLV</sequence>
<reference evidence="6" key="2">
    <citation type="submission" date="2022-01" db="EMBL/GenBank/DDBJ databases">
        <authorList>
            <person name="Yamashiro T."/>
            <person name="Shiraishi A."/>
            <person name="Satake H."/>
            <person name="Nakayama K."/>
        </authorList>
    </citation>
    <scope>NUCLEOTIDE SEQUENCE</scope>
</reference>
<dbReference type="SUPFAM" id="SSF48371">
    <property type="entry name" value="ARM repeat"/>
    <property type="match status" value="1"/>
</dbReference>
<protein>
    <submittedName>
        <fullName evidence="6">Transportin-1 isoform X1</fullName>
    </submittedName>
</protein>
<reference evidence="6" key="1">
    <citation type="journal article" date="2022" name="Int. J. Mol. Sci.">
        <title>Draft Genome of Tanacetum Coccineum: Genomic Comparison of Closely Related Tanacetum-Family Plants.</title>
        <authorList>
            <person name="Yamashiro T."/>
            <person name="Shiraishi A."/>
            <person name="Nakayama K."/>
            <person name="Satake H."/>
        </authorList>
    </citation>
    <scope>NUCLEOTIDE SEQUENCE</scope>
</reference>
<evidence type="ECO:0000256" key="3">
    <source>
        <dbReference type="ARBA" id="ARBA00022490"/>
    </source>
</evidence>
<evidence type="ECO:0000256" key="1">
    <source>
        <dbReference type="ARBA" id="ARBA00004496"/>
    </source>
</evidence>
<dbReference type="Proteomes" id="UP001151760">
    <property type="component" value="Unassembled WGS sequence"/>
</dbReference>
<dbReference type="EMBL" id="BQNB010016243">
    <property type="protein sequence ID" value="GJT49496.1"/>
    <property type="molecule type" value="Genomic_DNA"/>
</dbReference>
<keyword evidence="4" id="KW-0677">Repeat</keyword>
<evidence type="ECO:0000313" key="6">
    <source>
        <dbReference type="EMBL" id="GJT49496.1"/>
    </source>
</evidence>
<keyword evidence="5" id="KW-0653">Protein transport</keyword>
<keyword evidence="7" id="KW-1185">Reference proteome</keyword>
<accession>A0ABQ5EF76</accession>
<evidence type="ECO:0000256" key="5">
    <source>
        <dbReference type="ARBA" id="ARBA00022927"/>
    </source>
</evidence>
<dbReference type="Gene3D" id="1.25.10.10">
    <property type="entry name" value="Leucine-rich Repeat Variant"/>
    <property type="match status" value="1"/>
</dbReference>
<dbReference type="PANTHER" id="PTHR10527">
    <property type="entry name" value="IMPORTIN BETA"/>
    <property type="match status" value="1"/>
</dbReference>